<evidence type="ECO:0000313" key="2">
    <source>
        <dbReference type="Proteomes" id="UP000002971"/>
    </source>
</evidence>
<dbReference type="AlphaFoldDB" id="F7QZ49"/>
<dbReference type="Proteomes" id="UP000002971">
    <property type="component" value="Unassembled WGS sequence"/>
</dbReference>
<sequence length="43" mass="4899">MLPSAKNSSKETSDFSGVFLIIKKTIRFKNPVHTFVFLSRINV</sequence>
<proteinExistence type="predicted"/>
<name>F7QZ49_9LACO</name>
<gene>
    <name evidence="1" type="ORF">LRU_00691</name>
</gene>
<dbReference type="EMBL" id="AFOJ01000002">
    <property type="protein sequence ID" value="EGM53555.1"/>
    <property type="molecule type" value="Genomic_DNA"/>
</dbReference>
<reference evidence="1 2" key="1">
    <citation type="journal article" date="2011" name="J. Bacteriol.">
        <title>Genome Sequence of Lactobacillus ruminis SPM0211, Isolated from a Fecal Sample from a Healthy Korean.</title>
        <authorList>
            <person name="Lee S."/>
            <person name="Cho Y.J."/>
            <person name="Lee A.H."/>
            <person name="Chun J."/>
            <person name="Ha N.J."/>
            <person name="Ko G."/>
        </authorList>
    </citation>
    <scope>NUCLEOTIDE SEQUENCE [LARGE SCALE GENOMIC DNA]</scope>
    <source>
        <strain evidence="1 2">SPM0211</strain>
    </source>
</reference>
<accession>F7QZ49</accession>
<evidence type="ECO:0000313" key="1">
    <source>
        <dbReference type="EMBL" id="EGM53555.1"/>
    </source>
</evidence>
<comment type="caution">
    <text evidence="1">The sequence shown here is derived from an EMBL/GenBank/DDBJ whole genome shotgun (WGS) entry which is preliminary data.</text>
</comment>
<protein>
    <submittedName>
        <fullName evidence="1">Uncharacterized protein</fullName>
    </submittedName>
</protein>
<organism evidence="1 2">
    <name type="scientific">Ligilactobacillus ruminis SPM0211</name>
    <dbReference type="NCBI Taxonomy" id="1040964"/>
    <lineage>
        <taxon>Bacteria</taxon>
        <taxon>Bacillati</taxon>
        <taxon>Bacillota</taxon>
        <taxon>Bacilli</taxon>
        <taxon>Lactobacillales</taxon>
        <taxon>Lactobacillaceae</taxon>
        <taxon>Ligilactobacillus</taxon>
    </lineage>
</organism>